<evidence type="ECO:0000313" key="1">
    <source>
        <dbReference type="EMBL" id="OGY94434.1"/>
    </source>
</evidence>
<dbReference type="EMBL" id="MHKQ01000008">
    <property type="protein sequence ID" value="OGY94434.1"/>
    <property type="molecule type" value="Genomic_DNA"/>
</dbReference>
<sequence length="82" mass="9913">MDKYISPEEQRLVIEKLYYSNDSITSTEKFNKIYEERLGEMGERTLRLYDFAKKMKETEFKEENIERFIKDITGQYINLSAL</sequence>
<gene>
    <name evidence="1" type="ORF">A2406_03355</name>
</gene>
<dbReference type="Proteomes" id="UP000177626">
    <property type="component" value="Unassembled WGS sequence"/>
</dbReference>
<accession>A0A1G2BZ56</accession>
<proteinExistence type="predicted"/>
<comment type="caution">
    <text evidence="1">The sequence shown here is derived from an EMBL/GenBank/DDBJ whole genome shotgun (WGS) entry which is preliminary data.</text>
</comment>
<dbReference type="AlphaFoldDB" id="A0A1G2BZ56"/>
<reference evidence="1 2" key="1">
    <citation type="journal article" date="2016" name="Nat. Commun.">
        <title>Thousands of microbial genomes shed light on interconnected biogeochemical processes in an aquifer system.</title>
        <authorList>
            <person name="Anantharaman K."/>
            <person name="Brown C.T."/>
            <person name="Hug L.A."/>
            <person name="Sharon I."/>
            <person name="Castelle C.J."/>
            <person name="Probst A.J."/>
            <person name="Thomas B.C."/>
            <person name="Singh A."/>
            <person name="Wilkins M.J."/>
            <person name="Karaoz U."/>
            <person name="Brodie E.L."/>
            <person name="Williams K.H."/>
            <person name="Hubbard S.S."/>
            <person name="Banfield J.F."/>
        </authorList>
    </citation>
    <scope>NUCLEOTIDE SEQUENCE [LARGE SCALE GENOMIC DNA]</scope>
</reference>
<evidence type="ECO:0000313" key="2">
    <source>
        <dbReference type="Proteomes" id="UP000177626"/>
    </source>
</evidence>
<protein>
    <submittedName>
        <fullName evidence="1">Uncharacterized protein</fullName>
    </submittedName>
</protein>
<organism evidence="1 2">
    <name type="scientific">Candidatus Komeilibacteria bacterium RIFOXYC1_FULL_37_11</name>
    <dbReference type="NCBI Taxonomy" id="1798555"/>
    <lineage>
        <taxon>Bacteria</taxon>
        <taxon>Candidatus Komeiliibacteriota</taxon>
    </lineage>
</organism>
<name>A0A1G2BZ56_9BACT</name>